<comment type="caution">
    <text evidence="1">The sequence shown here is derived from an EMBL/GenBank/DDBJ whole genome shotgun (WGS) entry which is preliminary data.</text>
</comment>
<dbReference type="AlphaFoldDB" id="A0A9P5VGF6"/>
<name>A0A9P5VGF6_9FUNG</name>
<keyword evidence="2" id="KW-1185">Reference proteome</keyword>
<proteinExistence type="predicted"/>
<dbReference type="EMBL" id="JAAAUY010001749">
    <property type="protein sequence ID" value="KAF9319617.1"/>
    <property type="molecule type" value="Genomic_DNA"/>
</dbReference>
<protein>
    <submittedName>
        <fullName evidence="1">Uncharacterized protein</fullName>
    </submittedName>
</protein>
<organism evidence="1 2">
    <name type="scientific">Podila minutissima</name>
    <dbReference type="NCBI Taxonomy" id="64525"/>
    <lineage>
        <taxon>Eukaryota</taxon>
        <taxon>Fungi</taxon>
        <taxon>Fungi incertae sedis</taxon>
        <taxon>Mucoromycota</taxon>
        <taxon>Mortierellomycotina</taxon>
        <taxon>Mortierellomycetes</taxon>
        <taxon>Mortierellales</taxon>
        <taxon>Mortierellaceae</taxon>
        <taxon>Podila</taxon>
    </lineage>
</organism>
<dbReference type="Proteomes" id="UP000696485">
    <property type="component" value="Unassembled WGS sequence"/>
</dbReference>
<evidence type="ECO:0000313" key="1">
    <source>
        <dbReference type="EMBL" id="KAF9319617.1"/>
    </source>
</evidence>
<reference evidence="1" key="1">
    <citation type="journal article" date="2020" name="Fungal Divers.">
        <title>Resolving the Mortierellaceae phylogeny through synthesis of multi-gene phylogenetics and phylogenomics.</title>
        <authorList>
            <person name="Vandepol N."/>
            <person name="Liber J."/>
            <person name="Desiro A."/>
            <person name="Na H."/>
            <person name="Kennedy M."/>
            <person name="Barry K."/>
            <person name="Grigoriev I.V."/>
            <person name="Miller A.N."/>
            <person name="O'Donnell K."/>
            <person name="Stajich J.E."/>
            <person name="Bonito G."/>
        </authorList>
    </citation>
    <scope>NUCLEOTIDE SEQUENCE</scope>
    <source>
        <strain evidence="1">NVP1</strain>
    </source>
</reference>
<evidence type="ECO:0000313" key="2">
    <source>
        <dbReference type="Proteomes" id="UP000696485"/>
    </source>
</evidence>
<accession>A0A9P5VGF6</accession>
<gene>
    <name evidence="1" type="ORF">BG006_002951</name>
</gene>
<sequence>MVRIFPSLLLEAILFASESPPVSKIAALPNKCMFLSVIKEYRPFRLITHSPVRVVSKIDPTKYLVSGYPDATIPLPDVAVFCFVTTNDECATWSATDTDSIHGNIEYRIRVTESPSIKGYLHAVEPFVEIVHTFEESSGFYLFKNTDIGMRLAHVFPVDRAYALTNQGPGLPLAFERLAWGGRTPGL</sequence>